<comment type="caution">
    <text evidence="2">The sequence shown here is derived from an EMBL/GenBank/DDBJ whole genome shotgun (WGS) entry which is preliminary data.</text>
</comment>
<feature type="transmembrane region" description="Helical" evidence="1">
    <location>
        <begin position="174"/>
        <end position="195"/>
    </location>
</feature>
<evidence type="ECO:0000256" key="1">
    <source>
        <dbReference type="SAM" id="Phobius"/>
    </source>
</evidence>
<dbReference type="AlphaFoldDB" id="A0A4R8QKU0"/>
<dbReference type="PANTHER" id="PTHR42044:SF2">
    <property type="entry name" value="DUF676 DOMAIN-CONTAINING PROTEIN"/>
    <property type="match status" value="1"/>
</dbReference>
<organism evidence="2 3">
    <name type="scientific">Colletotrichum spinosum</name>
    <dbReference type="NCBI Taxonomy" id="1347390"/>
    <lineage>
        <taxon>Eukaryota</taxon>
        <taxon>Fungi</taxon>
        <taxon>Dikarya</taxon>
        <taxon>Ascomycota</taxon>
        <taxon>Pezizomycotina</taxon>
        <taxon>Sordariomycetes</taxon>
        <taxon>Hypocreomycetidae</taxon>
        <taxon>Glomerellales</taxon>
        <taxon>Glomerellaceae</taxon>
        <taxon>Colletotrichum</taxon>
        <taxon>Colletotrichum orbiculare species complex</taxon>
    </lineage>
</organism>
<accession>A0A4R8QKU0</accession>
<keyword evidence="3" id="KW-1185">Reference proteome</keyword>
<sequence>MSAKVSVYHSLPRDLSEQKIVVPAVRPVTTADLRSLLRKEGPSRPIRDSRSQLELRKPDYYTGSPWKLLFDDSILFLKNVFYVPFIVLPLWARPPARSFHIDNRISDQSGHVIERWRRQYEAWAQQYFHSGPLDELYPSWANIRDIVFHSILVVLQSAFLISLPFFSLFSFNIFVTYVIGFTIINYFVCFCLNGWMPHGYIESTDFPEASHWDQNHGNEQWIFLNGVAVGEHWLRSNIDRISLTFHRRVIGVHNKTAGIIFDLIQCLVERCLYFGTSDTRACFAVISESIMRPENEKVVLLLHSQGGIKGSIILDWLINQHPREMLQKLEIYTFGNAANHFNNPWVRKMDEQGRINPRGRAVRHIEHYANSYDFVSRWGVMHFKKKTADQKDRSVIYNLNASVLSGRTEPKKQLSKGQIAQNNKLQKAWNAYSGALFERTGAGHQLNQHYLDNMFPLDKSLSCVQQNGDGSPLPGTFMAAEVNVFNDPKEMDRLRSLRYNRSGYESSNHHHVNGDVSVKRVYQLSRLWQYVNGNCPEEF</sequence>
<keyword evidence="1" id="KW-1133">Transmembrane helix</keyword>
<dbReference type="PANTHER" id="PTHR42044">
    <property type="entry name" value="DUF676 DOMAIN-CONTAINING PROTEIN-RELATED"/>
    <property type="match status" value="1"/>
</dbReference>
<dbReference type="EMBL" id="QAPG01000014">
    <property type="protein sequence ID" value="TDZ38760.1"/>
    <property type="molecule type" value="Genomic_DNA"/>
</dbReference>
<reference evidence="2 3" key="1">
    <citation type="submission" date="2018-11" db="EMBL/GenBank/DDBJ databases">
        <title>Genome sequence and assembly of Colletotrichum spinosum.</title>
        <authorList>
            <person name="Gan P."/>
            <person name="Shirasu K."/>
        </authorList>
    </citation>
    <scope>NUCLEOTIDE SEQUENCE [LARGE SCALE GENOMIC DNA]</scope>
    <source>
        <strain evidence="2 3">CBS 515.97</strain>
    </source>
</reference>
<name>A0A4R8QKU0_9PEZI</name>
<protein>
    <recommendedName>
        <fullName evidence="4">DUF676 domain-containing protein</fullName>
    </recommendedName>
</protein>
<evidence type="ECO:0008006" key="4">
    <source>
        <dbReference type="Google" id="ProtNLM"/>
    </source>
</evidence>
<evidence type="ECO:0000313" key="3">
    <source>
        <dbReference type="Proteomes" id="UP000295083"/>
    </source>
</evidence>
<keyword evidence="1" id="KW-0472">Membrane</keyword>
<proteinExistence type="predicted"/>
<evidence type="ECO:0000313" key="2">
    <source>
        <dbReference type="EMBL" id="TDZ38760.1"/>
    </source>
</evidence>
<feature type="transmembrane region" description="Helical" evidence="1">
    <location>
        <begin position="146"/>
        <end position="168"/>
    </location>
</feature>
<keyword evidence="1" id="KW-0812">Transmembrane</keyword>
<dbReference type="Proteomes" id="UP000295083">
    <property type="component" value="Unassembled WGS sequence"/>
</dbReference>
<gene>
    <name evidence="2" type="ORF">C8035_v006606</name>
</gene>